<keyword evidence="2" id="KW-1185">Reference proteome</keyword>
<feature type="region of interest" description="Disordered" evidence="1">
    <location>
        <begin position="1"/>
        <end position="23"/>
    </location>
</feature>
<dbReference type="WBParaSite" id="PDA_v2.g6285.t1">
    <property type="protein sequence ID" value="PDA_v2.g6285.t1"/>
    <property type="gene ID" value="PDA_v2.g6285"/>
</dbReference>
<accession>A0A914QWP3</accession>
<protein>
    <submittedName>
        <fullName evidence="3">Uncharacterized protein</fullName>
    </submittedName>
</protein>
<dbReference type="AlphaFoldDB" id="A0A914QWP3"/>
<organism evidence="2 3">
    <name type="scientific">Panagrolaimus davidi</name>
    <dbReference type="NCBI Taxonomy" id="227884"/>
    <lineage>
        <taxon>Eukaryota</taxon>
        <taxon>Metazoa</taxon>
        <taxon>Ecdysozoa</taxon>
        <taxon>Nematoda</taxon>
        <taxon>Chromadorea</taxon>
        <taxon>Rhabditida</taxon>
        <taxon>Tylenchina</taxon>
        <taxon>Panagrolaimomorpha</taxon>
        <taxon>Panagrolaimoidea</taxon>
        <taxon>Panagrolaimidae</taxon>
        <taxon>Panagrolaimus</taxon>
    </lineage>
</organism>
<name>A0A914QWP3_9BILA</name>
<proteinExistence type="predicted"/>
<reference evidence="3" key="1">
    <citation type="submission" date="2022-11" db="UniProtKB">
        <authorList>
            <consortium name="WormBaseParasite"/>
        </authorList>
    </citation>
    <scope>IDENTIFICATION</scope>
</reference>
<evidence type="ECO:0000313" key="3">
    <source>
        <dbReference type="WBParaSite" id="PDA_v2.g6285.t1"/>
    </source>
</evidence>
<evidence type="ECO:0000256" key="1">
    <source>
        <dbReference type="SAM" id="MobiDB-lite"/>
    </source>
</evidence>
<evidence type="ECO:0000313" key="2">
    <source>
        <dbReference type="Proteomes" id="UP000887578"/>
    </source>
</evidence>
<dbReference type="Proteomes" id="UP000887578">
    <property type="component" value="Unplaced"/>
</dbReference>
<feature type="region of interest" description="Disordered" evidence="1">
    <location>
        <begin position="36"/>
        <end position="71"/>
    </location>
</feature>
<feature type="compositionally biased region" description="Acidic residues" evidence="1">
    <location>
        <begin position="53"/>
        <end position="62"/>
    </location>
</feature>
<sequence length="121" mass="13725">MPKQKRGSSASDDNESYDSDASIPVYHPILTYAELSDDAVEDEQQKSSGSNDEAAEIEETENFETPNLTHVRRSRRTCVKINIKQEISKRVKKVSPNASIPLKRSKIRTVVKVRLIFINIH</sequence>